<dbReference type="AlphaFoldDB" id="A0A3A8J1X4"/>
<keyword evidence="3" id="KW-1185">Reference proteome</keyword>
<feature type="transmembrane region" description="Helical" evidence="1">
    <location>
        <begin position="94"/>
        <end position="113"/>
    </location>
</feature>
<organism evidence="2 3">
    <name type="scientific">Corallococcus terminator</name>
    <dbReference type="NCBI Taxonomy" id="2316733"/>
    <lineage>
        <taxon>Bacteria</taxon>
        <taxon>Pseudomonadati</taxon>
        <taxon>Myxococcota</taxon>
        <taxon>Myxococcia</taxon>
        <taxon>Myxococcales</taxon>
        <taxon>Cystobacterineae</taxon>
        <taxon>Myxococcaceae</taxon>
        <taxon>Corallococcus</taxon>
    </lineage>
</organism>
<dbReference type="RefSeq" id="WP_120541079.1">
    <property type="nucleotide sequence ID" value="NZ_RAVZ01000076.1"/>
</dbReference>
<name>A0A3A8J1X4_9BACT</name>
<proteinExistence type="predicted"/>
<gene>
    <name evidence="2" type="ORF">D7V88_13650</name>
</gene>
<accession>A0A3A8J1X4</accession>
<evidence type="ECO:0000256" key="1">
    <source>
        <dbReference type="SAM" id="Phobius"/>
    </source>
</evidence>
<comment type="caution">
    <text evidence="2">The sequence shown here is derived from an EMBL/GenBank/DDBJ whole genome shotgun (WGS) entry which is preliminary data.</text>
</comment>
<protein>
    <submittedName>
        <fullName evidence="2">Uncharacterized protein</fullName>
    </submittedName>
</protein>
<sequence>MLLYRLLLLLKFTGVVLYGGGLVGALVATSSVDRKRAVHAIASPGLLVTWTAGYFLTLQLNLALTEPWILGGLSLSFVSQLALVAMATRERRTVAGALMAAVPFFFVLVLMIFRPRWPGVDT</sequence>
<dbReference type="OrthoDB" id="5520515at2"/>
<feature type="transmembrane region" description="Helical" evidence="1">
    <location>
        <begin position="68"/>
        <end position="87"/>
    </location>
</feature>
<keyword evidence="1" id="KW-0472">Membrane</keyword>
<feature type="transmembrane region" description="Helical" evidence="1">
    <location>
        <begin position="6"/>
        <end position="28"/>
    </location>
</feature>
<keyword evidence="1" id="KW-1133">Transmembrane helix</keyword>
<feature type="transmembrane region" description="Helical" evidence="1">
    <location>
        <begin position="37"/>
        <end position="56"/>
    </location>
</feature>
<evidence type="ECO:0000313" key="3">
    <source>
        <dbReference type="Proteomes" id="UP000268094"/>
    </source>
</evidence>
<evidence type="ECO:0000313" key="2">
    <source>
        <dbReference type="EMBL" id="RKG88816.1"/>
    </source>
</evidence>
<reference evidence="3" key="1">
    <citation type="submission" date="2018-09" db="EMBL/GenBank/DDBJ databases">
        <authorList>
            <person name="Livingstone P.G."/>
            <person name="Whitworth D.E."/>
        </authorList>
    </citation>
    <scope>NUCLEOTIDE SEQUENCE [LARGE SCALE GENOMIC DNA]</scope>
    <source>
        <strain evidence="3">CA054A</strain>
    </source>
</reference>
<dbReference type="EMBL" id="RAVZ01000076">
    <property type="protein sequence ID" value="RKG88816.1"/>
    <property type="molecule type" value="Genomic_DNA"/>
</dbReference>
<keyword evidence="1" id="KW-0812">Transmembrane</keyword>
<dbReference type="Proteomes" id="UP000268094">
    <property type="component" value="Unassembled WGS sequence"/>
</dbReference>